<organism evidence="2 3">
    <name type="scientific">Vulgatibacter incomptus</name>
    <dbReference type="NCBI Taxonomy" id="1391653"/>
    <lineage>
        <taxon>Bacteria</taxon>
        <taxon>Pseudomonadati</taxon>
        <taxon>Myxococcota</taxon>
        <taxon>Myxococcia</taxon>
        <taxon>Myxococcales</taxon>
        <taxon>Cystobacterineae</taxon>
        <taxon>Vulgatibacteraceae</taxon>
        <taxon>Vulgatibacter</taxon>
    </lineage>
</organism>
<gene>
    <name evidence="2" type="ORF">AKJ08_1655</name>
</gene>
<protein>
    <submittedName>
        <fullName evidence="2">Uncharacterized protein</fullName>
    </submittedName>
</protein>
<dbReference type="AlphaFoldDB" id="A0A0K1PCK9"/>
<reference evidence="2 3" key="1">
    <citation type="submission" date="2015-08" db="EMBL/GenBank/DDBJ databases">
        <authorList>
            <person name="Babu N.S."/>
            <person name="Beckwith C.J."/>
            <person name="Beseler K.G."/>
            <person name="Brison A."/>
            <person name="Carone J.V."/>
            <person name="Caskin T.P."/>
            <person name="Diamond M."/>
            <person name="Durham M.E."/>
            <person name="Foxe J.M."/>
            <person name="Go M."/>
            <person name="Henderson B.A."/>
            <person name="Jones I.B."/>
            <person name="McGettigan J.A."/>
            <person name="Micheletti S.J."/>
            <person name="Nasrallah M.E."/>
            <person name="Ortiz D."/>
            <person name="Piller C.R."/>
            <person name="Privatt S.R."/>
            <person name="Schneider S.L."/>
            <person name="Sharp S."/>
            <person name="Smith T.C."/>
            <person name="Stanton J.D."/>
            <person name="Ullery H.E."/>
            <person name="Wilson R.J."/>
            <person name="Serrano M.G."/>
            <person name="Buck G."/>
            <person name="Lee V."/>
            <person name="Wang Y."/>
            <person name="Carvalho R."/>
            <person name="Voegtly L."/>
            <person name="Shi R."/>
            <person name="Duckworth R."/>
            <person name="Johnson A."/>
            <person name="Loviza R."/>
            <person name="Walstead R."/>
            <person name="Shah Z."/>
            <person name="Kiflezghi M."/>
            <person name="Wade K."/>
            <person name="Ball S.L."/>
            <person name="Bradley K.W."/>
            <person name="Asai D.J."/>
            <person name="Bowman C.A."/>
            <person name="Russell D.A."/>
            <person name="Pope W.H."/>
            <person name="Jacobs-Sera D."/>
            <person name="Hendrix R.W."/>
            <person name="Hatfull G.F."/>
        </authorList>
    </citation>
    <scope>NUCLEOTIDE SEQUENCE [LARGE SCALE GENOMIC DNA]</scope>
    <source>
        <strain evidence="2 3">DSM 27710</strain>
    </source>
</reference>
<name>A0A0K1PCK9_9BACT</name>
<dbReference type="Proteomes" id="UP000055590">
    <property type="component" value="Chromosome"/>
</dbReference>
<evidence type="ECO:0000256" key="1">
    <source>
        <dbReference type="SAM" id="MobiDB-lite"/>
    </source>
</evidence>
<sequence>MQVPGFRRVRSQRFEHRCSTGGRPTGLQRARTLPRMTGALRVCANRVGSVHVQRDALPISWPDPALDDNRRFAPIPTKSGGKRATACRSGSVAPRRGFIVGTQ</sequence>
<dbReference type="STRING" id="1391653.AKJ08_1655"/>
<dbReference type="EMBL" id="CP012332">
    <property type="protein sequence ID" value="AKU91268.1"/>
    <property type="molecule type" value="Genomic_DNA"/>
</dbReference>
<evidence type="ECO:0000313" key="2">
    <source>
        <dbReference type="EMBL" id="AKU91268.1"/>
    </source>
</evidence>
<feature type="region of interest" description="Disordered" evidence="1">
    <location>
        <begin position="65"/>
        <end position="90"/>
    </location>
</feature>
<dbReference type="KEGG" id="vin:AKJ08_1655"/>
<accession>A0A0K1PCK9</accession>
<keyword evidence="3" id="KW-1185">Reference proteome</keyword>
<evidence type="ECO:0000313" key="3">
    <source>
        <dbReference type="Proteomes" id="UP000055590"/>
    </source>
</evidence>
<proteinExistence type="predicted"/>